<keyword evidence="4" id="KW-1185">Reference proteome</keyword>
<feature type="compositionally biased region" description="Basic and acidic residues" evidence="1">
    <location>
        <begin position="89"/>
        <end position="102"/>
    </location>
</feature>
<organism evidence="3 4">
    <name type="scientific">Oryza rufipogon</name>
    <name type="common">Brownbeard rice</name>
    <name type="synonym">Asian wild rice</name>
    <dbReference type="NCBI Taxonomy" id="4529"/>
    <lineage>
        <taxon>Eukaryota</taxon>
        <taxon>Viridiplantae</taxon>
        <taxon>Streptophyta</taxon>
        <taxon>Embryophyta</taxon>
        <taxon>Tracheophyta</taxon>
        <taxon>Spermatophyta</taxon>
        <taxon>Magnoliopsida</taxon>
        <taxon>Liliopsida</taxon>
        <taxon>Poales</taxon>
        <taxon>Poaceae</taxon>
        <taxon>BOP clade</taxon>
        <taxon>Oryzoideae</taxon>
        <taxon>Oryzeae</taxon>
        <taxon>Oryzinae</taxon>
        <taxon>Oryza</taxon>
    </lineage>
</organism>
<evidence type="ECO:0000313" key="3">
    <source>
        <dbReference type="EnsemblPlants" id="ORUFI06G05950.1"/>
    </source>
</evidence>
<dbReference type="HOGENOM" id="CLU_1333820_0_0_1"/>
<reference evidence="4" key="1">
    <citation type="submission" date="2013-06" db="EMBL/GenBank/DDBJ databases">
        <authorList>
            <person name="Zhao Q."/>
        </authorList>
    </citation>
    <scope>NUCLEOTIDE SEQUENCE</scope>
    <source>
        <strain evidence="4">cv. W1943</strain>
    </source>
</reference>
<evidence type="ECO:0000256" key="2">
    <source>
        <dbReference type="SAM" id="Phobius"/>
    </source>
</evidence>
<feature type="transmembrane region" description="Helical" evidence="2">
    <location>
        <begin position="21"/>
        <end position="46"/>
    </location>
</feature>
<name>A0A0E0PUH7_ORYRU</name>
<keyword evidence="2" id="KW-0812">Transmembrane</keyword>
<dbReference type="EnsemblPlants" id="ORUFI06G05950.1">
    <property type="protein sequence ID" value="ORUFI06G05950.1"/>
    <property type="gene ID" value="ORUFI06G05950"/>
</dbReference>
<reference evidence="3" key="2">
    <citation type="submission" date="2015-06" db="UniProtKB">
        <authorList>
            <consortium name="EnsemblPlants"/>
        </authorList>
    </citation>
    <scope>IDENTIFICATION</scope>
</reference>
<feature type="region of interest" description="Disordered" evidence="1">
    <location>
        <begin position="78"/>
        <end position="102"/>
    </location>
</feature>
<keyword evidence="2" id="KW-1133">Transmembrane helix</keyword>
<accession>A0A0E0PUH7</accession>
<keyword evidence="2" id="KW-0472">Membrane</keyword>
<dbReference type="AlphaFoldDB" id="A0A0E0PUH7"/>
<evidence type="ECO:0000313" key="4">
    <source>
        <dbReference type="Proteomes" id="UP000008022"/>
    </source>
</evidence>
<dbReference type="Proteomes" id="UP000008022">
    <property type="component" value="Unassembled WGS sequence"/>
</dbReference>
<dbReference type="Gramene" id="ORUFI06G05950.1">
    <property type="protein sequence ID" value="ORUFI06G05950.1"/>
    <property type="gene ID" value="ORUFI06G05950"/>
</dbReference>
<proteinExistence type="predicted"/>
<evidence type="ECO:0000256" key="1">
    <source>
        <dbReference type="SAM" id="MobiDB-lite"/>
    </source>
</evidence>
<protein>
    <submittedName>
        <fullName evidence="3">Uncharacterized protein</fullName>
    </submittedName>
</protein>
<sequence>MALLWHYNKTKGKKVRGTHLSFTENIVGVIGMWVIHVLIFLLSSLLSPYHRVSPRTGMTLLIVTFEWPRRGRHRRRRAVSSVGGVTQRQLEDKREGNGEAGAKYEGEEKVAGRGSWTRRRRGGRGVSVRRWRAKDGEWVEDKMKDKLVDGAGVDVVMLLVVTEHAHAHPWREGVHNQRRMDGGVGEVLERVGEATEVLTKKSNTPA</sequence>